<dbReference type="InterPro" id="IPR006578">
    <property type="entry name" value="MADF-dom"/>
</dbReference>
<accession>A0A182NF11</accession>
<feature type="compositionally biased region" description="Pro residues" evidence="2">
    <location>
        <begin position="318"/>
        <end position="327"/>
    </location>
</feature>
<dbReference type="Proteomes" id="UP000075884">
    <property type="component" value="Unassembled WGS sequence"/>
</dbReference>
<feature type="region of interest" description="Disordered" evidence="2">
    <location>
        <begin position="276"/>
        <end position="349"/>
    </location>
</feature>
<dbReference type="GO" id="GO:0003677">
    <property type="term" value="F:DNA binding"/>
    <property type="evidence" value="ECO:0007669"/>
    <property type="project" value="InterPro"/>
</dbReference>
<keyword evidence="1" id="KW-0539">Nucleus</keyword>
<dbReference type="GO" id="GO:0005667">
    <property type="term" value="C:transcription regulator complex"/>
    <property type="evidence" value="ECO:0007669"/>
    <property type="project" value="TreeGrafter"/>
</dbReference>
<dbReference type="GO" id="GO:0006357">
    <property type="term" value="P:regulation of transcription by RNA polymerase II"/>
    <property type="evidence" value="ECO:0007669"/>
    <property type="project" value="TreeGrafter"/>
</dbReference>
<dbReference type="VEuPathDB" id="VectorBase:ADIR006233"/>
<name>A0A182NF11_9DIPT</name>
<dbReference type="GO" id="GO:0005634">
    <property type="term" value="C:nucleus"/>
    <property type="evidence" value="ECO:0007669"/>
    <property type="project" value="UniProtKB-SubCell"/>
</dbReference>
<dbReference type="Pfam" id="PF10545">
    <property type="entry name" value="MADF_DNA_bdg"/>
    <property type="match status" value="1"/>
</dbReference>
<feature type="domain" description="BESS" evidence="4">
    <location>
        <begin position="351"/>
        <end position="390"/>
    </location>
</feature>
<evidence type="ECO:0000313" key="6">
    <source>
        <dbReference type="Proteomes" id="UP000075884"/>
    </source>
</evidence>
<dbReference type="PROSITE" id="PS51031">
    <property type="entry name" value="BESS"/>
    <property type="match status" value="1"/>
</dbReference>
<sequence>MLQEVQYLKLPSKKYRMMAEATKLQYNTVGLPSKRQFVKVNVSEFVHEIKKRPILYNTLHQDYRRISMRNYAWGEVALAMNLSEQECKKRWRSMRDALLKTIRNKNEDERKAWIHYRLLEFMIPYLCFRKEEYEVLNDFSQRDENGDEIDYLGIDSDGEVYDGPITFSYVTQEGKEVFQVMHTPILKDLPEDAAVTEGITEQAFDEEEDHGEEYLSQPYNTVPNDGYLVAATTDEESDQELYEGQYDSRQLQIRTQSESEDEFLPDWNEEHLNDSTTMKENSEQMEESDCKRPKLESTSEAEVANDPPPQGSSRVLSPEPPPSPPTARPVTAATPPQREESKESDARLGITDPDERFLLSCAPILRRLPNKKNLLARLRIQQLLFELEYDEKYSYV</sequence>
<organism evidence="5 6">
    <name type="scientific">Anopheles dirus</name>
    <dbReference type="NCBI Taxonomy" id="7168"/>
    <lineage>
        <taxon>Eukaryota</taxon>
        <taxon>Metazoa</taxon>
        <taxon>Ecdysozoa</taxon>
        <taxon>Arthropoda</taxon>
        <taxon>Hexapoda</taxon>
        <taxon>Insecta</taxon>
        <taxon>Pterygota</taxon>
        <taxon>Neoptera</taxon>
        <taxon>Endopterygota</taxon>
        <taxon>Diptera</taxon>
        <taxon>Nematocera</taxon>
        <taxon>Culicoidea</taxon>
        <taxon>Culicidae</taxon>
        <taxon>Anophelinae</taxon>
        <taxon>Anopheles</taxon>
    </lineage>
</organism>
<protein>
    <recommendedName>
        <fullName evidence="7">MADF domain-containing protein</fullName>
    </recommendedName>
</protein>
<dbReference type="PANTHER" id="PTHR12243">
    <property type="entry name" value="MADF DOMAIN TRANSCRIPTION FACTOR"/>
    <property type="match status" value="1"/>
</dbReference>
<dbReference type="PROSITE" id="PS51029">
    <property type="entry name" value="MADF"/>
    <property type="match status" value="1"/>
</dbReference>
<evidence type="ECO:0000259" key="3">
    <source>
        <dbReference type="PROSITE" id="PS51029"/>
    </source>
</evidence>
<evidence type="ECO:0000313" key="5">
    <source>
        <dbReference type="EnsemblMetazoa" id="ADIR006233-PA"/>
    </source>
</evidence>
<dbReference type="SMART" id="SM00595">
    <property type="entry name" value="MADF"/>
    <property type="match status" value="1"/>
</dbReference>
<reference evidence="6" key="1">
    <citation type="submission" date="2013-03" db="EMBL/GenBank/DDBJ databases">
        <title>The Genome Sequence of Anopheles dirus WRAIR2.</title>
        <authorList>
            <consortium name="The Broad Institute Genomics Platform"/>
            <person name="Neafsey D.E."/>
            <person name="Walton C."/>
            <person name="Walker B."/>
            <person name="Young S.K."/>
            <person name="Zeng Q."/>
            <person name="Gargeya S."/>
            <person name="Fitzgerald M."/>
            <person name="Haas B."/>
            <person name="Abouelleil A."/>
            <person name="Allen A.W."/>
            <person name="Alvarado L."/>
            <person name="Arachchi H.M."/>
            <person name="Berlin A.M."/>
            <person name="Chapman S.B."/>
            <person name="Gainer-Dewar J."/>
            <person name="Goldberg J."/>
            <person name="Griggs A."/>
            <person name="Gujja S."/>
            <person name="Hansen M."/>
            <person name="Howarth C."/>
            <person name="Imamovic A."/>
            <person name="Ireland A."/>
            <person name="Larimer J."/>
            <person name="McCowan C."/>
            <person name="Murphy C."/>
            <person name="Pearson M."/>
            <person name="Poon T.W."/>
            <person name="Priest M."/>
            <person name="Roberts A."/>
            <person name="Saif S."/>
            <person name="Shea T."/>
            <person name="Sisk P."/>
            <person name="Sykes S."/>
            <person name="Wortman J."/>
            <person name="Nusbaum C."/>
            <person name="Birren B."/>
        </authorList>
    </citation>
    <scope>NUCLEOTIDE SEQUENCE [LARGE SCALE GENOMIC DNA]</scope>
    <source>
        <strain evidence="6">WRAIR2</strain>
    </source>
</reference>
<dbReference type="EnsemblMetazoa" id="ADIR006233-RA">
    <property type="protein sequence ID" value="ADIR006233-PA"/>
    <property type="gene ID" value="ADIR006233"/>
</dbReference>
<dbReference type="InterPro" id="IPR004210">
    <property type="entry name" value="BESS_motif"/>
</dbReference>
<feature type="compositionally biased region" description="Basic and acidic residues" evidence="2">
    <location>
        <begin position="337"/>
        <end position="346"/>
    </location>
</feature>
<dbReference type="PANTHER" id="PTHR12243:SF67">
    <property type="entry name" value="COREPRESSOR OF PANGOLIN, ISOFORM A-RELATED"/>
    <property type="match status" value="1"/>
</dbReference>
<dbReference type="InterPro" id="IPR039353">
    <property type="entry name" value="TF_Adf1"/>
</dbReference>
<proteinExistence type="predicted"/>
<keyword evidence="6" id="KW-1185">Reference proteome</keyword>
<dbReference type="Pfam" id="PF02944">
    <property type="entry name" value="BESS"/>
    <property type="match status" value="1"/>
</dbReference>
<evidence type="ECO:0000259" key="4">
    <source>
        <dbReference type="PROSITE" id="PS51031"/>
    </source>
</evidence>
<reference evidence="5" key="2">
    <citation type="submission" date="2020-05" db="UniProtKB">
        <authorList>
            <consortium name="EnsemblMetazoa"/>
        </authorList>
    </citation>
    <scope>IDENTIFICATION</scope>
    <source>
        <strain evidence="5">WRAIR2</strain>
    </source>
</reference>
<evidence type="ECO:0000256" key="2">
    <source>
        <dbReference type="SAM" id="MobiDB-lite"/>
    </source>
</evidence>
<evidence type="ECO:0000256" key="1">
    <source>
        <dbReference type="PROSITE-ProRule" id="PRU00371"/>
    </source>
</evidence>
<dbReference type="AlphaFoldDB" id="A0A182NF11"/>
<evidence type="ECO:0008006" key="7">
    <source>
        <dbReference type="Google" id="ProtNLM"/>
    </source>
</evidence>
<comment type="subcellular location">
    <subcellularLocation>
        <location evidence="1">Nucleus</location>
    </subcellularLocation>
</comment>
<feature type="domain" description="MADF" evidence="3">
    <location>
        <begin position="44"/>
        <end position="127"/>
    </location>
</feature>
<feature type="compositionally biased region" description="Basic and acidic residues" evidence="2">
    <location>
        <begin position="288"/>
        <end position="297"/>
    </location>
</feature>